<feature type="transmembrane region" description="Helical" evidence="8">
    <location>
        <begin position="54"/>
        <end position="75"/>
    </location>
</feature>
<dbReference type="PANTHER" id="PTHR37819">
    <property type="entry name" value="PROTEIN PSIE"/>
    <property type="match status" value="1"/>
</dbReference>
<evidence type="ECO:0000313" key="12">
    <source>
        <dbReference type="Proteomes" id="UP000317180"/>
    </source>
</evidence>
<gene>
    <name evidence="9" type="primary">psiE_1</name>
    <name evidence="9" type="ORF">BAG01nite_14800</name>
    <name evidence="10" type="ORF">EB820_05615</name>
</gene>
<dbReference type="RefSeq" id="WP_026557025.1">
    <property type="nucleotide sequence ID" value="NZ_BJOD01000012.1"/>
</dbReference>
<comment type="similarity">
    <text evidence="2">Belongs to the PsiE family.</text>
</comment>
<evidence type="ECO:0000256" key="1">
    <source>
        <dbReference type="ARBA" id="ARBA00004429"/>
    </source>
</evidence>
<keyword evidence="7 8" id="KW-0472">Membrane</keyword>
<dbReference type="Proteomes" id="UP000317180">
    <property type="component" value="Unassembled WGS sequence"/>
</dbReference>
<keyword evidence="6 8" id="KW-1133">Transmembrane helix</keyword>
<dbReference type="GO" id="GO:0005886">
    <property type="term" value="C:plasma membrane"/>
    <property type="evidence" value="ECO:0007669"/>
    <property type="project" value="UniProtKB-SubCell"/>
</dbReference>
<evidence type="ECO:0000256" key="2">
    <source>
        <dbReference type="ARBA" id="ARBA00005632"/>
    </source>
</evidence>
<organism evidence="10 11">
    <name type="scientific">Brevibacillus agri</name>
    <dbReference type="NCBI Taxonomy" id="51101"/>
    <lineage>
        <taxon>Bacteria</taxon>
        <taxon>Bacillati</taxon>
        <taxon>Bacillota</taxon>
        <taxon>Bacilli</taxon>
        <taxon>Bacillales</taxon>
        <taxon>Paenibacillaceae</taxon>
        <taxon>Brevibacillus</taxon>
    </lineage>
</organism>
<proteinExistence type="inferred from homology"/>
<reference evidence="10 11" key="1">
    <citation type="submission" date="2018-10" db="EMBL/GenBank/DDBJ databases">
        <title>Phylogenomics of Brevibacillus.</title>
        <authorList>
            <person name="Dunlap C."/>
        </authorList>
    </citation>
    <scope>NUCLEOTIDE SEQUENCE [LARGE SCALE GENOMIC DNA]</scope>
    <source>
        <strain evidence="10 11">NRRL NRS 1219</strain>
    </source>
</reference>
<evidence type="ECO:0000256" key="3">
    <source>
        <dbReference type="ARBA" id="ARBA00021903"/>
    </source>
</evidence>
<evidence type="ECO:0000256" key="7">
    <source>
        <dbReference type="ARBA" id="ARBA00023136"/>
    </source>
</evidence>
<dbReference type="PANTHER" id="PTHR37819:SF1">
    <property type="entry name" value="PROTEIN PSIE"/>
    <property type="match status" value="1"/>
</dbReference>
<evidence type="ECO:0000256" key="4">
    <source>
        <dbReference type="ARBA" id="ARBA00022475"/>
    </source>
</evidence>
<keyword evidence="5 8" id="KW-0812">Transmembrane</keyword>
<reference evidence="9 12" key="2">
    <citation type="submission" date="2019-06" db="EMBL/GenBank/DDBJ databases">
        <title>Whole genome shotgun sequence of Brevibacillus agri NBRC 15538.</title>
        <authorList>
            <person name="Hosoyama A."/>
            <person name="Uohara A."/>
            <person name="Ohji S."/>
            <person name="Ichikawa N."/>
        </authorList>
    </citation>
    <scope>NUCLEOTIDE SEQUENCE [LARGE SCALE GENOMIC DNA]</scope>
    <source>
        <strain evidence="9 12">NBRC 15538</strain>
    </source>
</reference>
<dbReference type="EMBL" id="BJOD01000012">
    <property type="protein sequence ID" value="GED25378.1"/>
    <property type="molecule type" value="Genomic_DNA"/>
</dbReference>
<dbReference type="AlphaFoldDB" id="A0A3M8B599"/>
<dbReference type="GO" id="GO:0016036">
    <property type="term" value="P:cellular response to phosphate starvation"/>
    <property type="evidence" value="ECO:0007669"/>
    <property type="project" value="InterPro"/>
</dbReference>
<keyword evidence="12" id="KW-1185">Reference proteome</keyword>
<feature type="transmembrane region" description="Helical" evidence="8">
    <location>
        <begin position="105"/>
        <end position="126"/>
    </location>
</feature>
<dbReference type="PIRSF" id="PIRSF029598">
    <property type="entry name" value="PsiE"/>
    <property type="match status" value="1"/>
</dbReference>
<sequence length="140" mass="16357">MTKSKNELTIVRFYQLMLNTSLIILGLVLSFYLVRELYAIVLDALQGNNNVHDILEKVLAFFLYFVFVSMIVKYFHEAYHFPLRYLIYIGITGTVRFIIVNRDDAMNNLILSLVIFILVISYIMLAPRQNKVGELKENIE</sequence>
<protein>
    <recommendedName>
        <fullName evidence="3">Protein PsiE</fullName>
    </recommendedName>
</protein>
<evidence type="ECO:0000256" key="5">
    <source>
        <dbReference type="ARBA" id="ARBA00022692"/>
    </source>
</evidence>
<feature type="transmembrane region" description="Helical" evidence="8">
    <location>
        <begin position="12"/>
        <end position="34"/>
    </location>
</feature>
<dbReference type="InterPro" id="IPR020948">
    <property type="entry name" value="P_starv_induced_PsiE-like"/>
</dbReference>
<dbReference type="EMBL" id="RHHN01000018">
    <property type="protein sequence ID" value="RNB58227.1"/>
    <property type="molecule type" value="Genomic_DNA"/>
</dbReference>
<evidence type="ECO:0000256" key="8">
    <source>
        <dbReference type="SAM" id="Phobius"/>
    </source>
</evidence>
<evidence type="ECO:0000313" key="11">
    <source>
        <dbReference type="Proteomes" id="UP000276178"/>
    </source>
</evidence>
<comment type="subcellular location">
    <subcellularLocation>
        <location evidence="1">Cell inner membrane</location>
        <topology evidence="1">Multi-pass membrane protein</topology>
    </subcellularLocation>
</comment>
<evidence type="ECO:0000313" key="9">
    <source>
        <dbReference type="EMBL" id="GED25378.1"/>
    </source>
</evidence>
<dbReference type="OrthoDB" id="9792470at2"/>
<evidence type="ECO:0000256" key="6">
    <source>
        <dbReference type="ARBA" id="ARBA00022989"/>
    </source>
</evidence>
<keyword evidence="4" id="KW-1003">Cell membrane</keyword>
<dbReference type="Proteomes" id="UP000276178">
    <property type="component" value="Unassembled WGS sequence"/>
</dbReference>
<comment type="caution">
    <text evidence="10">The sequence shown here is derived from an EMBL/GenBank/DDBJ whole genome shotgun (WGS) entry which is preliminary data.</text>
</comment>
<dbReference type="InterPro" id="IPR009315">
    <property type="entry name" value="P_starv_induced_PsiE"/>
</dbReference>
<name>A0A3M8B599_9BACL</name>
<dbReference type="Pfam" id="PF06146">
    <property type="entry name" value="PsiE"/>
    <property type="match status" value="1"/>
</dbReference>
<accession>A0A3M8B599</accession>
<evidence type="ECO:0000313" key="10">
    <source>
        <dbReference type="EMBL" id="RNB58227.1"/>
    </source>
</evidence>
<feature type="transmembrane region" description="Helical" evidence="8">
    <location>
        <begin position="82"/>
        <end position="99"/>
    </location>
</feature>
<dbReference type="GeneID" id="82812207"/>